<dbReference type="PANTHER" id="PTHR31793:SF37">
    <property type="entry name" value="ACYL-COA THIOESTER HYDROLASE YBGC"/>
    <property type="match status" value="1"/>
</dbReference>
<dbReference type="InterPro" id="IPR050563">
    <property type="entry name" value="4-hydroxybenzoyl-CoA_TE"/>
</dbReference>
<name>A0ABP9ZZV6_9GAMM</name>
<reference evidence="3 4" key="1">
    <citation type="submission" date="2024-04" db="EMBL/GenBank/DDBJ databases">
        <title>Draft genome sequence of Thalassolituus maritimus NBRC 116585.</title>
        <authorList>
            <person name="Miyakawa T."/>
            <person name="Kusuya Y."/>
            <person name="Miura T."/>
        </authorList>
    </citation>
    <scope>NUCLEOTIDE SEQUENCE [LARGE SCALE GENOMIC DNA]</scope>
    <source>
        <strain evidence="3 4">5NW40-0001</strain>
    </source>
</reference>
<accession>A0ABP9ZZV6</accession>
<dbReference type="Gene3D" id="3.10.129.10">
    <property type="entry name" value="Hotdog Thioesterase"/>
    <property type="match status" value="1"/>
</dbReference>
<evidence type="ECO:0000313" key="4">
    <source>
        <dbReference type="Proteomes" id="UP001481413"/>
    </source>
</evidence>
<evidence type="ECO:0000256" key="2">
    <source>
        <dbReference type="ARBA" id="ARBA00022801"/>
    </source>
</evidence>
<gene>
    <name evidence="3" type="primary">ybgC</name>
    <name evidence="3" type="ORF">NBRC116585_18060</name>
</gene>
<proteinExistence type="inferred from homology"/>
<dbReference type="SUPFAM" id="SSF54637">
    <property type="entry name" value="Thioesterase/thiol ester dehydrase-isomerase"/>
    <property type="match status" value="1"/>
</dbReference>
<dbReference type="InterPro" id="IPR014166">
    <property type="entry name" value="Tol-Pal_acyl-CoA_thioesterase"/>
</dbReference>
<evidence type="ECO:0000313" key="3">
    <source>
        <dbReference type="EMBL" id="GAA6145688.1"/>
    </source>
</evidence>
<dbReference type="NCBIfam" id="TIGR00051">
    <property type="entry name" value="YbgC/FadM family acyl-CoA thioesterase"/>
    <property type="match status" value="1"/>
</dbReference>
<dbReference type="InterPro" id="IPR029069">
    <property type="entry name" value="HotDog_dom_sf"/>
</dbReference>
<keyword evidence="4" id="KW-1185">Reference proteome</keyword>
<dbReference type="NCBIfam" id="TIGR02799">
    <property type="entry name" value="thio_ybgC"/>
    <property type="match status" value="1"/>
</dbReference>
<dbReference type="PIRSF" id="PIRSF003230">
    <property type="entry name" value="YbgC"/>
    <property type="match status" value="1"/>
</dbReference>
<dbReference type="RefSeq" id="WP_353294735.1">
    <property type="nucleotide sequence ID" value="NZ_BAABWH010000004.1"/>
</dbReference>
<dbReference type="Pfam" id="PF13279">
    <property type="entry name" value="4HBT_2"/>
    <property type="match status" value="1"/>
</dbReference>
<dbReference type="EMBL" id="BAABWH010000004">
    <property type="protein sequence ID" value="GAA6145688.1"/>
    <property type="molecule type" value="Genomic_DNA"/>
</dbReference>
<dbReference type="InterPro" id="IPR006684">
    <property type="entry name" value="YbgC/YbaW"/>
</dbReference>
<dbReference type="PANTHER" id="PTHR31793">
    <property type="entry name" value="4-HYDROXYBENZOYL-COA THIOESTERASE FAMILY MEMBER"/>
    <property type="match status" value="1"/>
</dbReference>
<organism evidence="3 4">
    <name type="scientific">Thalassolituus maritimus</name>
    <dbReference type="NCBI Taxonomy" id="484498"/>
    <lineage>
        <taxon>Bacteria</taxon>
        <taxon>Pseudomonadati</taxon>
        <taxon>Pseudomonadota</taxon>
        <taxon>Gammaproteobacteria</taxon>
        <taxon>Oceanospirillales</taxon>
        <taxon>Oceanospirillaceae</taxon>
        <taxon>Thalassolituus</taxon>
    </lineage>
</organism>
<sequence length="137" mass="15592">MAFEWPIRVYVEDTDAGGIVYYANYLRYLERARSEWLRHLGFEQQSLMENGVRFVVRDVSIQYRKPAVLDDEVIATVDLIDATKAGLTLNQTVIKRSDSQKDKQEILVDAQIRIACINNEGRPTAIPADVATLMTKS</sequence>
<comment type="similarity">
    <text evidence="1">Belongs to the 4-hydroxybenzoyl-CoA thioesterase family.</text>
</comment>
<evidence type="ECO:0000256" key="1">
    <source>
        <dbReference type="ARBA" id="ARBA00005953"/>
    </source>
</evidence>
<keyword evidence="2" id="KW-0378">Hydrolase</keyword>
<comment type="caution">
    <text evidence="3">The sequence shown here is derived from an EMBL/GenBank/DDBJ whole genome shotgun (WGS) entry which is preliminary data.</text>
</comment>
<protein>
    <submittedName>
        <fullName evidence="3">Tol-pal system-associated acyl-CoA thioesterase</fullName>
    </submittedName>
</protein>
<dbReference type="Proteomes" id="UP001481413">
    <property type="component" value="Unassembled WGS sequence"/>
</dbReference>
<dbReference type="CDD" id="cd00586">
    <property type="entry name" value="4HBT"/>
    <property type="match status" value="1"/>
</dbReference>